<sequence>MIKRIYILLLALIAIIGYPGDISANDYTLIPSTGRKVYVPLTAESAKGQLLITNYGNTPIQNFDYTLSFLGNILQEKKFVLTEPLKRMEGATIEVDVPPHNQISETELLLTITKVNGEANRASVNYATLPRITVTKVPRRKVVVEEYTGMWCGYCPRGIALMENLAHNYPNDFIGIAIHTGGSADPLTCNDYAWKASDHRSRPTLDMNRNLLLGYAKAITEFEEERAKGADMDVEVSATWDAEKENITVTPRVTFCINKNEAPYGFAYILTEDGMKSPNWIQYNNYSGRTAERGVSKELDYFIDAPYDIRNLENNFVAIAAEGVKTPLTGYIKTPIEADKTQSHEYVFRNISHKRVIQDKSKLNVCVLLINMKTGQIENAAKCHISDAKTTGISSSSQRKSAAAETARYTLEGRRIQTSQKGVNIVKYSDGRVRKEFVTR</sequence>
<dbReference type="InterPro" id="IPR036249">
    <property type="entry name" value="Thioredoxin-like_sf"/>
</dbReference>
<dbReference type="KEGG" id="poc:NCTC13071_00197"/>
<dbReference type="Gene3D" id="2.60.40.10">
    <property type="entry name" value="Immunoglobulins"/>
    <property type="match status" value="1"/>
</dbReference>
<dbReference type="EMBL" id="LR134384">
    <property type="protein sequence ID" value="VEH14230.1"/>
    <property type="molecule type" value="Genomic_DNA"/>
</dbReference>
<reference evidence="1 2" key="1">
    <citation type="submission" date="2018-12" db="EMBL/GenBank/DDBJ databases">
        <authorList>
            <consortium name="Pathogen Informatics"/>
        </authorList>
    </citation>
    <scope>NUCLEOTIDE SEQUENCE [LARGE SCALE GENOMIC DNA]</scope>
    <source>
        <strain evidence="1 2">NCTC13071</strain>
    </source>
</reference>
<evidence type="ECO:0008006" key="3">
    <source>
        <dbReference type="Google" id="ProtNLM"/>
    </source>
</evidence>
<dbReference type="Proteomes" id="UP000274578">
    <property type="component" value="Chromosome 1"/>
</dbReference>
<organism evidence="1 2">
    <name type="scientific">Segatella oris</name>
    <dbReference type="NCBI Taxonomy" id="28135"/>
    <lineage>
        <taxon>Bacteria</taxon>
        <taxon>Pseudomonadati</taxon>
        <taxon>Bacteroidota</taxon>
        <taxon>Bacteroidia</taxon>
        <taxon>Bacteroidales</taxon>
        <taxon>Prevotellaceae</taxon>
        <taxon>Segatella</taxon>
    </lineage>
</organism>
<gene>
    <name evidence="1" type="ORF">NCTC13071_00197</name>
</gene>
<dbReference type="SUPFAM" id="SSF52833">
    <property type="entry name" value="Thioredoxin-like"/>
    <property type="match status" value="1"/>
</dbReference>
<dbReference type="GeneID" id="85011120"/>
<accession>A0A3S4T3X1</accession>
<protein>
    <recommendedName>
        <fullName evidence="3">Thioredoxin domain-containing protein</fullName>
    </recommendedName>
</protein>
<proteinExistence type="predicted"/>
<dbReference type="AlphaFoldDB" id="A0A3S4T3X1"/>
<evidence type="ECO:0000313" key="1">
    <source>
        <dbReference type="EMBL" id="VEH14230.1"/>
    </source>
</evidence>
<dbReference type="RefSeq" id="WP_018919364.1">
    <property type="nucleotide sequence ID" value="NZ_LR134384.1"/>
</dbReference>
<evidence type="ECO:0000313" key="2">
    <source>
        <dbReference type="Proteomes" id="UP000274578"/>
    </source>
</evidence>
<dbReference type="InterPro" id="IPR013783">
    <property type="entry name" value="Ig-like_fold"/>
</dbReference>
<name>A0A3S4T3X1_9BACT</name>